<feature type="domain" description="RlmG N-terminal" evidence="8">
    <location>
        <begin position="1"/>
        <end position="181"/>
    </location>
</feature>
<dbReference type="GO" id="GO:0032259">
    <property type="term" value="P:methylation"/>
    <property type="evidence" value="ECO:0007669"/>
    <property type="project" value="UniProtKB-KW"/>
</dbReference>
<evidence type="ECO:0000256" key="5">
    <source>
        <dbReference type="ARBA" id="ARBA00022691"/>
    </source>
</evidence>
<proteinExistence type="inferred from homology"/>
<evidence type="ECO:0000256" key="2">
    <source>
        <dbReference type="ARBA" id="ARBA00022552"/>
    </source>
</evidence>
<keyword evidence="5 6" id="KW-0949">S-adenosyl-L-methionine</keyword>
<name>A0ABV8CS43_9GAMM</name>
<dbReference type="Pfam" id="PF26049">
    <property type="entry name" value="RLMG_N"/>
    <property type="match status" value="1"/>
</dbReference>
<reference evidence="10" key="1">
    <citation type="journal article" date="2019" name="Int. J. Syst. Evol. Microbiol.">
        <title>The Global Catalogue of Microorganisms (GCM) 10K type strain sequencing project: providing services to taxonomists for standard genome sequencing and annotation.</title>
        <authorList>
            <consortium name="The Broad Institute Genomics Platform"/>
            <consortium name="The Broad Institute Genome Sequencing Center for Infectious Disease"/>
            <person name="Wu L."/>
            <person name="Ma J."/>
        </authorList>
    </citation>
    <scope>NUCLEOTIDE SEQUENCE [LARGE SCALE GENOMIC DNA]</scope>
    <source>
        <strain evidence="10">CCUG 54939</strain>
    </source>
</reference>
<dbReference type="InterPro" id="IPR058679">
    <property type="entry name" value="RlmG_N"/>
</dbReference>
<comment type="catalytic activity">
    <reaction evidence="6">
        <text>guanosine(1835) in 23S rRNA + S-adenosyl-L-methionine = N(2)-methylguanosine(1835) in 23S rRNA + S-adenosyl-L-homocysteine + H(+)</text>
        <dbReference type="Rhea" id="RHEA:42744"/>
        <dbReference type="Rhea" id="RHEA-COMP:10217"/>
        <dbReference type="Rhea" id="RHEA-COMP:10218"/>
        <dbReference type="ChEBI" id="CHEBI:15378"/>
        <dbReference type="ChEBI" id="CHEBI:57856"/>
        <dbReference type="ChEBI" id="CHEBI:59789"/>
        <dbReference type="ChEBI" id="CHEBI:74269"/>
        <dbReference type="ChEBI" id="CHEBI:74481"/>
        <dbReference type="EC" id="2.1.1.174"/>
    </reaction>
</comment>
<dbReference type="Proteomes" id="UP001595692">
    <property type="component" value="Unassembled WGS sequence"/>
</dbReference>
<accession>A0ABV8CS43</accession>
<organism evidence="9 10">
    <name type="scientific">Pseudaeromonas sharmana</name>
    <dbReference type="NCBI Taxonomy" id="328412"/>
    <lineage>
        <taxon>Bacteria</taxon>
        <taxon>Pseudomonadati</taxon>
        <taxon>Pseudomonadota</taxon>
        <taxon>Gammaproteobacteria</taxon>
        <taxon>Aeromonadales</taxon>
        <taxon>Aeromonadaceae</taxon>
        <taxon>Pseudaeromonas</taxon>
    </lineage>
</organism>
<dbReference type="InterPro" id="IPR017237">
    <property type="entry name" value="RLMG"/>
</dbReference>
<dbReference type="PIRSF" id="PIRSF037565">
    <property type="entry name" value="RRNA_m2G_Mtase_RsmD_prd"/>
    <property type="match status" value="1"/>
</dbReference>
<dbReference type="HAMAP" id="MF_01859">
    <property type="entry name" value="23SrRNA_methyltr_G"/>
    <property type="match status" value="1"/>
</dbReference>
<dbReference type="SUPFAM" id="SSF53335">
    <property type="entry name" value="S-adenosyl-L-methionine-dependent methyltransferases"/>
    <property type="match status" value="1"/>
</dbReference>
<comment type="similarity">
    <text evidence="6">Belongs to the methyltransferase superfamily. RlmG family.</text>
</comment>
<keyword evidence="2 6" id="KW-0698">rRNA processing</keyword>
<dbReference type="EMBL" id="JBHSAF010000015">
    <property type="protein sequence ID" value="MFC3914829.1"/>
    <property type="molecule type" value="Genomic_DNA"/>
</dbReference>
<sequence length="376" mass="41821">MSQVELLGQTLTLHRYPHDSDPSLQAWEAADEYLLHDISAQLPALTPGRLLILNDSFGALTCALHRYQPVCISDSFLAEEACRRNLEANQLPLDVVQQHDALASLPAAPELVLIKVPKTLALLEHQLHQLRAVVTPGTRIVAAAKARDIHTSTLKLFEQLIGQTQTSLAWKKARLIHAQWQAPAAAASPYPTYWSLESTPYRIANHANVFSRGSLDIGARFMLQHLPHNLTGRIADLGCGNGVLGLMALEHNPGAEVWFVDESHMAIASSRLNVEQNRPHDRARCEFRLGNSLQGVANDSLALVLCNPPFHQQQTITDQLAWQMFTDARRCLQPDGALLMIGNRHLGYHIKLKRLFSKVETVASNQKFVILRATKR</sequence>
<evidence type="ECO:0000259" key="7">
    <source>
        <dbReference type="Pfam" id="PF05175"/>
    </source>
</evidence>
<comment type="function">
    <text evidence="6">Specifically methylates the guanine in position 1835 (m2G1835) of 23S rRNA.</text>
</comment>
<evidence type="ECO:0000259" key="8">
    <source>
        <dbReference type="Pfam" id="PF26049"/>
    </source>
</evidence>
<dbReference type="PANTHER" id="PTHR47816:SF5">
    <property type="entry name" value="RIBOSOMAL RNA LARGE SUBUNIT METHYLTRANSFERASE G"/>
    <property type="match status" value="1"/>
</dbReference>
<dbReference type="EC" id="2.1.1.174" evidence="6"/>
<feature type="domain" description="Methyltransferase small" evidence="7">
    <location>
        <begin position="201"/>
        <end position="372"/>
    </location>
</feature>
<evidence type="ECO:0000256" key="4">
    <source>
        <dbReference type="ARBA" id="ARBA00022679"/>
    </source>
</evidence>
<evidence type="ECO:0000256" key="6">
    <source>
        <dbReference type="HAMAP-Rule" id="MF_01859"/>
    </source>
</evidence>
<evidence type="ECO:0000313" key="10">
    <source>
        <dbReference type="Proteomes" id="UP001595692"/>
    </source>
</evidence>
<dbReference type="GO" id="GO:0008168">
    <property type="term" value="F:methyltransferase activity"/>
    <property type="evidence" value="ECO:0007669"/>
    <property type="project" value="UniProtKB-KW"/>
</dbReference>
<keyword evidence="1 6" id="KW-0963">Cytoplasm</keyword>
<dbReference type="Pfam" id="PF05175">
    <property type="entry name" value="MTS"/>
    <property type="match status" value="1"/>
</dbReference>
<dbReference type="InterPro" id="IPR007848">
    <property type="entry name" value="Small_mtfrase_dom"/>
</dbReference>
<keyword evidence="3 6" id="KW-0489">Methyltransferase</keyword>
<dbReference type="CDD" id="cd02440">
    <property type="entry name" value="AdoMet_MTases"/>
    <property type="match status" value="1"/>
</dbReference>
<comment type="caution">
    <text evidence="9">The sequence shown here is derived from an EMBL/GenBank/DDBJ whole genome shotgun (WGS) entry which is preliminary data.</text>
</comment>
<comment type="subcellular location">
    <subcellularLocation>
        <location evidence="6">Cytoplasm</location>
    </subcellularLocation>
</comment>
<keyword evidence="4 6" id="KW-0808">Transferase</keyword>
<gene>
    <name evidence="6" type="primary">rlmG</name>
    <name evidence="9" type="ORF">ACFOSS_15375</name>
</gene>
<dbReference type="PROSITE" id="PS00092">
    <property type="entry name" value="N6_MTASE"/>
    <property type="match status" value="1"/>
</dbReference>
<dbReference type="RefSeq" id="WP_377154233.1">
    <property type="nucleotide sequence ID" value="NZ_JBHSAF010000015.1"/>
</dbReference>
<dbReference type="Gene3D" id="3.40.50.150">
    <property type="entry name" value="Vaccinia Virus protein VP39"/>
    <property type="match status" value="2"/>
</dbReference>
<dbReference type="InterPro" id="IPR029063">
    <property type="entry name" value="SAM-dependent_MTases_sf"/>
</dbReference>
<evidence type="ECO:0000313" key="9">
    <source>
        <dbReference type="EMBL" id="MFC3914829.1"/>
    </source>
</evidence>
<dbReference type="PANTHER" id="PTHR47816">
    <property type="entry name" value="RIBOSOMAL RNA SMALL SUBUNIT METHYLTRANSFERASE C"/>
    <property type="match status" value="1"/>
</dbReference>
<evidence type="ECO:0000256" key="3">
    <source>
        <dbReference type="ARBA" id="ARBA00022603"/>
    </source>
</evidence>
<dbReference type="InterPro" id="IPR046977">
    <property type="entry name" value="RsmC/RlmG"/>
</dbReference>
<keyword evidence="10" id="KW-1185">Reference proteome</keyword>
<protein>
    <recommendedName>
        <fullName evidence="6">Ribosomal RNA large subunit methyltransferase G</fullName>
        <ecNumber evidence="6">2.1.1.174</ecNumber>
    </recommendedName>
    <alternativeName>
        <fullName evidence="6">23S rRNA m2G1835 methyltransferase</fullName>
    </alternativeName>
    <alternativeName>
        <fullName evidence="6">rRNA (guanine-N(2)-)-methyltransferase RlmG</fullName>
    </alternativeName>
</protein>
<dbReference type="InterPro" id="IPR002052">
    <property type="entry name" value="DNA_methylase_N6_adenine_CS"/>
</dbReference>
<evidence type="ECO:0000256" key="1">
    <source>
        <dbReference type="ARBA" id="ARBA00022490"/>
    </source>
</evidence>